<dbReference type="Gene3D" id="3.40.50.300">
    <property type="entry name" value="P-loop containing nucleotide triphosphate hydrolases"/>
    <property type="match status" value="2"/>
</dbReference>
<dbReference type="GO" id="GO:0006355">
    <property type="term" value="P:regulation of DNA-templated transcription"/>
    <property type="evidence" value="ECO:0007669"/>
    <property type="project" value="UniProtKB-UniRule"/>
</dbReference>
<dbReference type="GO" id="GO:0003678">
    <property type="term" value="F:DNA helicase activity"/>
    <property type="evidence" value="ECO:0007669"/>
    <property type="project" value="TreeGrafter"/>
</dbReference>
<evidence type="ECO:0000256" key="1">
    <source>
        <dbReference type="ARBA" id="ARBA00004496"/>
    </source>
</evidence>
<evidence type="ECO:0000313" key="16">
    <source>
        <dbReference type="EMBL" id="APX71209.1"/>
    </source>
</evidence>
<protein>
    <recommendedName>
        <fullName evidence="12 13">Transcription-repair-coupling factor</fullName>
        <shortName evidence="13">TRCF</shortName>
        <ecNumber evidence="13">3.6.4.-</ecNumber>
    </recommendedName>
</protein>
<dbReference type="InterPro" id="IPR004576">
    <property type="entry name" value="Mfd"/>
</dbReference>
<comment type="similarity">
    <text evidence="11 13">In the C-terminal section; belongs to the helicase family. RecG subfamily.</text>
</comment>
<keyword evidence="7 13" id="KW-0067">ATP-binding</keyword>
<dbReference type="PANTHER" id="PTHR47964:SF1">
    <property type="entry name" value="ATP-DEPENDENT DNA HELICASE HOMOLOG RECG, CHLOROPLASTIC"/>
    <property type="match status" value="1"/>
</dbReference>
<reference evidence="17" key="1">
    <citation type="submission" date="2016-12" db="EMBL/GenBank/DDBJ databases">
        <authorList>
            <person name="Jung M.Y."/>
            <person name="Lee S.H."/>
        </authorList>
    </citation>
    <scope>NUCLEOTIDE SEQUENCE [LARGE SCALE GENOMIC DNA]</scope>
    <source>
        <strain evidence="17">WiKim39</strain>
    </source>
</reference>
<comment type="subcellular location">
    <subcellularLocation>
        <location evidence="1 13">Cytoplasm</location>
    </subcellularLocation>
</comment>
<dbReference type="Gene3D" id="3.30.2060.10">
    <property type="entry name" value="Penicillin-binding protein 1b domain"/>
    <property type="match status" value="1"/>
</dbReference>
<dbReference type="SMART" id="SM01058">
    <property type="entry name" value="CarD_TRCF"/>
    <property type="match status" value="1"/>
</dbReference>
<dbReference type="GO" id="GO:0005524">
    <property type="term" value="F:ATP binding"/>
    <property type="evidence" value="ECO:0007669"/>
    <property type="project" value="UniProtKB-UniRule"/>
</dbReference>
<dbReference type="AlphaFoldDB" id="A0A1P8Q080"/>
<dbReference type="SUPFAM" id="SSF141259">
    <property type="entry name" value="CarD-like"/>
    <property type="match status" value="1"/>
</dbReference>
<dbReference type="Gene3D" id="3.40.50.11180">
    <property type="match status" value="1"/>
</dbReference>
<dbReference type="RefSeq" id="WP_076613713.1">
    <property type="nucleotide sequence ID" value="NZ_CP019323.1"/>
</dbReference>
<evidence type="ECO:0000256" key="7">
    <source>
        <dbReference type="ARBA" id="ARBA00022840"/>
    </source>
</evidence>
<dbReference type="Gene3D" id="2.40.10.170">
    <property type="match status" value="1"/>
</dbReference>
<name>A0A1P8Q080_9LACO</name>
<dbReference type="InterPro" id="IPR048635">
    <property type="entry name" value="MFD_D3"/>
</dbReference>
<dbReference type="SMART" id="SM00487">
    <property type="entry name" value="DEXDc"/>
    <property type="match status" value="1"/>
</dbReference>
<dbReference type="EC" id="3.6.4.-" evidence="13"/>
<evidence type="ECO:0000256" key="11">
    <source>
        <dbReference type="ARBA" id="ARBA00061399"/>
    </source>
</evidence>
<comment type="similarity">
    <text evidence="10 13">In the N-terminal section; belongs to the UvrB family.</text>
</comment>
<dbReference type="FunFam" id="3.40.50.300:FF:000546">
    <property type="entry name" value="Transcription-repair-coupling factor"/>
    <property type="match status" value="1"/>
</dbReference>
<feature type="domain" description="Helicase C-terminal" evidence="15">
    <location>
        <begin position="807"/>
        <end position="968"/>
    </location>
</feature>
<evidence type="ECO:0000256" key="5">
    <source>
        <dbReference type="ARBA" id="ARBA00022801"/>
    </source>
</evidence>
<keyword evidence="3 13" id="KW-0547">Nucleotide-binding</keyword>
<keyword evidence="17" id="KW-1185">Reference proteome</keyword>
<dbReference type="KEGG" id="lalw:BTM29_00980"/>
<dbReference type="SMART" id="SM00982">
    <property type="entry name" value="TRCF"/>
    <property type="match status" value="1"/>
</dbReference>
<dbReference type="NCBIfam" id="TIGR00580">
    <property type="entry name" value="mfd"/>
    <property type="match status" value="1"/>
</dbReference>
<evidence type="ECO:0000256" key="6">
    <source>
        <dbReference type="ARBA" id="ARBA00022806"/>
    </source>
</evidence>
<dbReference type="PROSITE" id="PS51192">
    <property type="entry name" value="HELICASE_ATP_BIND_1"/>
    <property type="match status" value="1"/>
</dbReference>
<evidence type="ECO:0000256" key="13">
    <source>
        <dbReference type="HAMAP-Rule" id="MF_00969"/>
    </source>
</evidence>
<dbReference type="Pfam" id="PF02559">
    <property type="entry name" value="CarD_TRCF_RID"/>
    <property type="match status" value="1"/>
</dbReference>
<dbReference type="EMBL" id="CP019323">
    <property type="protein sequence ID" value="APX71209.1"/>
    <property type="molecule type" value="Genomic_DNA"/>
</dbReference>
<dbReference type="InterPro" id="IPR011545">
    <property type="entry name" value="DEAD/DEAH_box_helicase_dom"/>
</dbReference>
<proteinExistence type="inferred from homology"/>
<dbReference type="OrthoDB" id="9804325at2"/>
<dbReference type="InterPro" id="IPR001650">
    <property type="entry name" value="Helicase_C-like"/>
</dbReference>
<feature type="domain" description="Helicase ATP-binding" evidence="14">
    <location>
        <begin position="632"/>
        <end position="793"/>
    </location>
</feature>
<dbReference type="Pfam" id="PF00271">
    <property type="entry name" value="Helicase_C"/>
    <property type="match status" value="1"/>
</dbReference>
<accession>A0A1P8Q080</accession>
<dbReference type="SUPFAM" id="SSF52540">
    <property type="entry name" value="P-loop containing nucleoside triphosphate hydrolases"/>
    <property type="match status" value="4"/>
</dbReference>
<keyword evidence="9 13" id="KW-0234">DNA repair</keyword>
<dbReference type="Pfam" id="PF00270">
    <property type="entry name" value="DEAD"/>
    <property type="match status" value="1"/>
</dbReference>
<dbReference type="InterPro" id="IPR003711">
    <property type="entry name" value="CarD-like/TRCF_RID"/>
</dbReference>
<keyword evidence="5 13" id="KW-0378">Hydrolase</keyword>
<dbReference type="Proteomes" id="UP000187499">
    <property type="component" value="Chromosome"/>
</dbReference>
<dbReference type="InterPro" id="IPR005118">
    <property type="entry name" value="TRCF_C"/>
</dbReference>
<comment type="function">
    <text evidence="13">Couples transcription and DNA repair by recognizing RNA polymerase (RNAP) stalled at DNA lesions. Mediates ATP-dependent release of RNAP and its truncated transcript from the DNA, and recruitment of nucleotide excision repair machinery to the damaged site.</text>
</comment>
<evidence type="ECO:0000256" key="10">
    <source>
        <dbReference type="ARBA" id="ARBA00061104"/>
    </source>
</evidence>
<evidence type="ECO:0000256" key="3">
    <source>
        <dbReference type="ARBA" id="ARBA00022741"/>
    </source>
</evidence>
<evidence type="ECO:0000256" key="9">
    <source>
        <dbReference type="ARBA" id="ARBA00023204"/>
    </source>
</evidence>
<dbReference type="Pfam" id="PF21132">
    <property type="entry name" value="MFD_D3"/>
    <property type="match status" value="1"/>
</dbReference>
<evidence type="ECO:0000256" key="4">
    <source>
        <dbReference type="ARBA" id="ARBA00022763"/>
    </source>
</evidence>
<dbReference type="GO" id="GO:0000716">
    <property type="term" value="P:transcription-coupled nucleotide-excision repair, DNA damage recognition"/>
    <property type="evidence" value="ECO:0007669"/>
    <property type="project" value="UniProtKB-UniRule"/>
</dbReference>
<dbReference type="GO" id="GO:0016787">
    <property type="term" value="F:hydrolase activity"/>
    <property type="evidence" value="ECO:0007669"/>
    <property type="project" value="UniProtKB-KW"/>
</dbReference>
<evidence type="ECO:0000256" key="2">
    <source>
        <dbReference type="ARBA" id="ARBA00022490"/>
    </source>
</evidence>
<organism evidence="16 17">
    <name type="scientific">Companilactobacillus allii</name>
    <dbReference type="NCBI Taxonomy" id="1847728"/>
    <lineage>
        <taxon>Bacteria</taxon>
        <taxon>Bacillati</taxon>
        <taxon>Bacillota</taxon>
        <taxon>Bacilli</taxon>
        <taxon>Lactobacillales</taxon>
        <taxon>Lactobacillaceae</taxon>
        <taxon>Companilactobacillus</taxon>
    </lineage>
</organism>
<dbReference type="GO" id="GO:0003684">
    <property type="term" value="F:damaged DNA binding"/>
    <property type="evidence" value="ECO:0007669"/>
    <property type="project" value="InterPro"/>
</dbReference>
<dbReference type="InterPro" id="IPR037235">
    <property type="entry name" value="TRCF-like_C_D7"/>
</dbReference>
<dbReference type="SMART" id="SM00490">
    <property type="entry name" value="HELICc"/>
    <property type="match status" value="1"/>
</dbReference>
<dbReference type="PANTHER" id="PTHR47964">
    <property type="entry name" value="ATP-DEPENDENT DNA HELICASE HOMOLOG RECG, CHLOROPLASTIC"/>
    <property type="match status" value="1"/>
</dbReference>
<evidence type="ECO:0000259" key="14">
    <source>
        <dbReference type="PROSITE" id="PS51192"/>
    </source>
</evidence>
<dbReference type="SUPFAM" id="SSF143517">
    <property type="entry name" value="TRCF domain-like"/>
    <property type="match status" value="1"/>
</dbReference>
<dbReference type="Gene3D" id="3.40.50.11140">
    <property type="match status" value="1"/>
</dbReference>
<keyword evidence="8 13" id="KW-0238">DNA-binding</keyword>
<dbReference type="CDD" id="cd17991">
    <property type="entry name" value="DEXHc_TRCF"/>
    <property type="match status" value="1"/>
</dbReference>
<dbReference type="GO" id="GO:0005737">
    <property type="term" value="C:cytoplasm"/>
    <property type="evidence" value="ECO:0007669"/>
    <property type="project" value="UniProtKB-SubCell"/>
</dbReference>
<keyword evidence="2 13" id="KW-0963">Cytoplasm</keyword>
<sequence length="1179" mass="133931">MNLIDFIAGKLNFGGFIDQIKPKTKNMLTGLTGSTISLFALQTLKLKNNKILVVENTNFHANKLYDDLNLLDNEHVHIFPVEEAISTEIATSSPDELSQRLDAMSFLVSDEPGIIVTSVAGVEYALPSRELFEASQMKIVKDAEYDLENLNSIFVQMGYQKDKLVAKPGDFAIRGDIVDIYPLNVDNPLRIDFFGNNVEGIKFFDTETQRSMEELDEINILPANDRVITEENVKSGLKKLQKSYDKQLASADKDVKNNLELTFSQVIEELSEGIRPDNLGSIIDYLVDDPSSLMDYLKSDDVLIFDEYSRLIEQSNDNNADNQAWLTSQLEFGKALPEQVIRQSFIELMKKNEVSQVYISAFQQGMGHIKLDQLHNVSVRSMQQFFSQMPLLKSEVERFQKQEYTVLLLISNKKRMDAINNTLVDFGIKATLTTSDKVLDSQTQIMNANFGSGFEIPDEKVAVITEKELFNKQPKRRRHQTLANAERLKSYNELKPGDYVVHVNHGIGKFIGMQTMEVDGKHQDYITIEYRDDGRLFIPVSQLDMVQKYVSAEGKSPRVNKLGGNEWQKTKRKVQSSIEDIADDLIDLYAKREAEKGYPFPKDDAMQHDFDNAFPYPETPDQLRSIDEIKHDMEKAHPMDRLLVGDVGFGKTEVALRAAFKAIEAGKQVVFLAPTTLLAEQHYQTMKDRFEGFPVNIAVLSRFQTRKRSKEIVQELSEGKIDIVVGTHRLLSKDVKFSDIGLLIIDEEQRFGVKHKEKIKELKANVDVLTLTATPIPRTLNMSMLGVRDLSLIETAPSNRYPVQTYVMEQNYDVIAGAIRREMERGGQIFYLHNRVDDMDQVANQLQALVPDARIATAHGRMTETQMEGVISDYLAGEYDVLVTTTIIETGVDMPNTNTLIVENADRYGLSQLYQIRGRVGRSNRVAYAYLMYKPNKVLTEVSEQRLEAIKNFTELGSGFKIAMRDLSIRGAGNLLGKQQHGFIDSVGFDLYTQMLNDAVAKKRGHTKAEKTNSEVNLEIDAYIPSSYISDERQKVELYKRIRQIDSDENYQEVRSELLDRFGDYPQEVTNLLDVSLLKTSLDESLVKNVIMKSGIIVIKFSDKANDYLTGDIVFEFLSNTTMKATVHNKKNEFSISLDSGSIEKGEWFEQLQTFAIEMAKEFDKLKKAKNNTNEKRSI</sequence>
<keyword evidence="4 13" id="KW-0227">DNA damage</keyword>
<dbReference type="PROSITE" id="PS51194">
    <property type="entry name" value="HELICASE_CTER"/>
    <property type="match status" value="1"/>
</dbReference>
<dbReference type="InterPro" id="IPR027417">
    <property type="entry name" value="P-loop_NTPase"/>
</dbReference>
<evidence type="ECO:0000313" key="17">
    <source>
        <dbReference type="Proteomes" id="UP000187499"/>
    </source>
</evidence>
<dbReference type="Gene3D" id="3.90.1150.50">
    <property type="entry name" value="Transcription-repair-coupling factor, D7 domain"/>
    <property type="match status" value="1"/>
</dbReference>
<dbReference type="Pfam" id="PF03461">
    <property type="entry name" value="TRCF"/>
    <property type="match status" value="1"/>
</dbReference>
<dbReference type="STRING" id="1847728.BTM29_00980"/>
<keyword evidence="6" id="KW-0347">Helicase</keyword>
<dbReference type="InterPro" id="IPR014001">
    <property type="entry name" value="Helicase_ATP-bd"/>
</dbReference>
<dbReference type="Pfam" id="PF17757">
    <property type="entry name" value="UvrB_inter"/>
    <property type="match status" value="1"/>
</dbReference>
<dbReference type="InterPro" id="IPR036101">
    <property type="entry name" value="CarD-like/TRCF_RID_sf"/>
</dbReference>
<evidence type="ECO:0000256" key="12">
    <source>
        <dbReference type="ARBA" id="ARBA00070128"/>
    </source>
</evidence>
<dbReference type="InterPro" id="IPR047112">
    <property type="entry name" value="RecG/Mfd"/>
</dbReference>
<dbReference type="InterPro" id="IPR041471">
    <property type="entry name" value="UvrB_inter"/>
</dbReference>
<gene>
    <name evidence="13" type="primary">mfd</name>
    <name evidence="16" type="ORF">BTM29_00980</name>
</gene>
<dbReference type="HAMAP" id="MF_00969">
    <property type="entry name" value="TRCF"/>
    <property type="match status" value="1"/>
</dbReference>
<evidence type="ECO:0000256" key="8">
    <source>
        <dbReference type="ARBA" id="ARBA00023125"/>
    </source>
</evidence>
<evidence type="ECO:0000259" key="15">
    <source>
        <dbReference type="PROSITE" id="PS51194"/>
    </source>
</evidence>